<accession>A0AAU8AWI8</accession>
<reference evidence="4" key="1">
    <citation type="submission" date="2024-03" db="EMBL/GenBank/DDBJ databases">
        <title>Diverse circular DNA viruses in blood, oral, and fecal samples of captive lemurs.</title>
        <authorList>
            <person name="Paietta E.N."/>
            <person name="Kraberger S."/>
            <person name="Lund M.C."/>
            <person name="Custer J.M."/>
            <person name="Vargas K.M."/>
            <person name="Ehmke E.E."/>
            <person name="Yoder A.D."/>
            <person name="Varsani A."/>
        </authorList>
    </citation>
    <scope>NUCLEOTIDE SEQUENCE</scope>
    <source>
        <strain evidence="4">Duke_21_1</strain>
    </source>
</reference>
<dbReference type="EMBL" id="PP511379">
    <property type="protein sequence ID" value="XCD03706.1"/>
    <property type="molecule type" value="Genomic_DNA"/>
</dbReference>
<dbReference type="InterPro" id="IPR036390">
    <property type="entry name" value="WH_DNA-bd_sf"/>
</dbReference>
<name>A0AAU8AWI8_9CAUD</name>
<dbReference type="InterPro" id="IPR012318">
    <property type="entry name" value="HTH_CRP"/>
</dbReference>
<organism evidence="4">
    <name type="scientific">Dulem virus 40</name>
    <dbReference type="NCBI Taxonomy" id="3145758"/>
    <lineage>
        <taxon>Viruses</taxon>
        <taxon>Duplodnaviria</taxon>
        <taxon>Heunggongvirae</taxon>
        <taxon>Uroviricota</taxon>
        <taxon>Caudoviricetes</taxon>
    </lineage>
</organism>
<evidence type="ECO:0008006" key="5">
    <source>
        <dbReference type="Google" id="ProtNLM"/>
    </source>
</evidence>
<feature type="domain" description="HTH crp-type" evidence="2">
    <location>
        <begin position="25"/>
        <end position="75"/>
    </location>
</feature>
<evidence type="ECO:0000313" key="4">
    <source>
        <dbReference type="EMBL" id="XCD03706.1"/>
    </source>
</evidence>
<dbReference type="Gene3D" id="1.10.10.10">
    <property type="entry name" value="Winged helix-like DNA-binding domain superfamily/Winged helix DNA-binding domain"/>
    <property type="match status" value="1"/>
</dbReference>
<proteinExistence type="predicted"/>
<dbReference type="Pfam" id="PF13545">
    <property type="entry name" value="HTH_Crp_2"/>
    <property type="match status" value="1"/>
</dbReference>
<dbReference type="GO" id="GO:0006355">
    <property type="term" value="P:regulation of DNA-templated transcription"/>
    <property type="evidence" value="ECO:0007669"/>
    <property type="project" value="InterPro"/>
</dbReference>
<evidence type="ECO:0000259" key="2">
    <source>
        <dbReference type="Pfam" id="PF13545"/>
    </source>
</evidence>
<dbReference type="Pfam" id="PF25200">
    <property type="entry name" value="DUF7833"/>
    <property type="match status" value="1"/>
</dbReference>
<dbReference type="SUPFAM" id="SSF46785">
    <property type="entry name" value="Winged helix' DNA-binding domain"/>
    <property type="match status" value="1"/>
</dbReference>
<feature type="region of interest" description="Disordered" evidence="1">
    <location>
        <begin position="239"/>
        <end position="264"/>
    </location>
</feature>
<protein>
    <recommendedName>
        <fullName evidence="5">Helix-turn-helix domain-containing protein</fullName>
    </recommendedName>
</protein>
<sequence>MTYLQLINRFWDADRESPFTPCETRLYMLLLDAANRKGWNAELPYTKEELAERLDVAATTFLRARRRLSEAGLITYAENCGGRKKKTVYTIADAPKKGSMVKPFTSEKGIKNDTVYATLSEQKGSEKGSMVKPFTPIDIDLSSYRHKDYIVEEKENYSKEKIPHGISAFAPEEEISDVVAQLKDEGVWGESVCMKFRLSPDSLTDLLDEYRLHCMTIGEERKTVKDAKRHFTNWLRAKARSEKTDRHETDRNDNRSAGRDERDAAFRSYVINKLSNGDGG</sequence>
<dbReference type="InterPro" id="IPR036388">
    <property type="entry name" value="WH-like_DNA-bd_sf"/>
</dbReference>
<dbReference type="GO" id="GO:0003677">
    <property type="term" value="F:DNA binding"/>
    <property type="evidence" value="ECO:0007669"/>
    <property type="project" value="InterPro"/>
</dbReference>
<evidence type="ECO:0000259" key="3">
    <source>
        <dbReference type="Pfam" id="PF25200"/>
    </source>
</evidence>
<dbReference type="InterPro" id="IPR057155">
    <property type="entry name" value="DUF7833"/>
</dbReference>
<feature type="domain" description="DUF7833" evidence="3">
    <location>
        <begin position="180"/>
        <end position="237"/>
    </location>
</feature>
<evidence type="ECO:0000256" key="1">
    <source>
        <dbReference type="SAM" id="MobiDB-lite"/>
    </source>
</evidence>